<evidence type="ECO:0000256" key="8">
    <source>
        <dbReference type="ARBA" id="ARBA00022989"/>
    </source>
</evidence>
<comment type="caution">
    <text evidence="13">The sequence shown here is derived from an EMBL/GenBank/DDBJ whole genome shotgun (WGS) entry which is preliminary data.</text>
</comment>
<comment type="subcellular location">
    <subcellularLocation>
        <location evidence="1">Cell membrane</location>
        <topology evidence="1">Single-pass type I membrane protein</topology>
    </subcellularLocation>
</comment>
<keyword evidence="9" id="KW-0472">Membrane</keyword>
<evidence type="ECO:0000256" key="5">
    <source>
        <dbReference type="ARBA" id="ARBA00022692"/>
    </source>
</evidence>
<dbReference type="InterPro" id="IPR055414">
    <property type="entry name" value="LRR_R13L4/SHOC2-like"/>
</dbReference>
<keyword evidence="7" id="KW-0677">Repeat</keyword>
<dbReference type="InterPro" id="IPR001611">
    <property type="entry name" value="Leu-rich_rpt"/>
</dbReference>
<dbReference type="InterPro" id="IPR003591">
    <property type="entry name" value="Leu-rich_rpt_typical-subtyp"/>
</dbReference>
<dbReference type="PANTHER" id="PTHR48063:SF90">
    <property type="entry name" value="OS11G0565920 PROTEIN"/>
    <property type="match status" value="1"/>
</dbReference>
<proteinExistence type="inferred from homology"/>
<organism evidence="13 14">
    <name type="scientific">Zingiber officinale</name>
    <name type="common">Ginger</name>
    <name type="synonym">Amomum zingiber</name>
    <dbReference type="NCBI Taxonomy" id="94328"/>
    <lineage>
        <taxon>Eukaryota</taxon>
        <taxon>Viridiplantae</taxon>
        <taxon>Streptophyta</taxon>
        <taxon>Embryophyta</taxon>
        <taxon>Tracheophyta</taxon>
        <taxon>Spermatophyta</taxon>
        <taxon>Magnoliopsida</taxon>
        <taxon>Liliopsida</taxon>
        <taxon>Zingiberales</taxon>
        <taxon>Zingiberaceae</taxon>
        <taxon>Zingiber</taxon>
    </lineage>
</organism>
<gene>
    <name evidence="13" type="ORF">ZIOFF_052562</name>
</gene>
<evidence type="ECO:0000259" key="12">
    <source>
        <dbReference type="Pfam" id="PF23598"/>
    </source>
</evidence>
<dbReference type="InterPro" id="IPR013210">
    <property type="entry name" value="LRR_N_plant-typ"/>
</dbReference>
<dbReference type="Gene3D" id="3.80.10.10">
    <property type="entry name" value="Ribonuclease Inhibitor"/>
    <property type="match status" value="3"/>
</dbReference>
<dbReference type="Proteomes" id="UP000734854">
    <property type="component" value="Unassembled WGS sequence"/>
</dbReference>
<feature type="domain" description="Leucine-rich repeat-containing N-terminal plant-type" evidence="11">
    <location>
        <begin position="58"/>
        <end position="95"/>
    </location>
</feature>
<protein>
    <recommendedName>
        <fullName evidence="15">Leucine-rich repeat-containing N-terminal plant-type domain-containing protein</fullName>
    </recommendedName>
</protein>
<keyword evidence="14" id="KW-1185">Reference proteome</keyword>
<evidence type="ECO:0000256" key="9">
    <source>
        <dbReference type="ARBA" id="ARBA00023136"/>
    </source>
</evidence>
<dbReference type="SUPFAM" id="SSF52047">
    <property type="entry name" value="RNI-like"/>
    <property type="match status" value="1"/>
</dbReference>
<reference evidence="13 14" key="1">
    <citation type="submission" date="2020-08" db="EMBL/GenBank/DDBJ databases">
        <title>Plant Genome Project.</title>
        <authorList>
            <person name="Zhang R.-G."/>
        </authorList>
    </citation>
    <scope>NUCLEOTIDE SEQUENCE [LARGE SCALE GENOMIC DNA]</scope>
    <source>
        <tissue evidence="13">Rhizome</tissue>
    </source>
</reference>
<dbReference type="Pfam" id="PF00560">
    <property type="entry name" value="LRR_1"/>
    <property type="match status" value="1"/>
</dbReference>
<evidence type="ECO:0008006" key="15">
    <source>
        <dbReference type="Google" id="ProtNLM"/>
    </source>
</evidence>
<dbReference type="PANTHER" id="PTHR48063">
    <property type="entry name" value="LRR RECEPTOR-LIKE KINASE"/>
    <property type="match status" value="1"/>
</dbReference>
<evidence type="ECO:0000256" key="10">
    <source>
        <dbReference type="ARBA" id="ARBA00023180"/>
    </source>
</evidence>
<keyword evidence="8" id="KW-1133">Transmembrane helix</keyword>
<evidence type="ECO:0000256" key="3">
    <source>
        <dbReference type="ARBA" id="ARBA00022475"/>
    </source>
</evidence>
<comment type="similarity">
    <text evidence="2">Belongs to the RLP family.</text>
</comment>
<accession>A0A8J5FST0</accession>
<keyword evidence="6" id="KW-0732">Signal</keyword>
<evidence type="ECO:0000259" key="11">
    <source>
        <dbReference type="Pfam" id="PF08263"/>
    </source>
</evidence>
<feature type="domain" description="Disease resistance R13L4/SHOC-2-like LRR" evidence="12">
    <location>
        <begin position="270"/>
        <end position="372"/>
    </location>
</feature>
<keyword evidence="5" id="KW-0812">Transmembrane</keyword>
<dbReference type="EMBL" id="JACMSC010000014">
    <property type="protein sequence ID" value="KAG6491226.1"/>
    <property type="molecule type" value="Genomic_DNA"/>
</dbReference>
<evidence type="ECO:0000256" key="2">
    <source>
        <dbReference type="ARBA" id="ARBA00009592"/>
    </source>
</evidence>
<dbReference type="FunFam" id="3.80.10.10:FF:000041">
    <property type="entry name" value="LRR receptor-like serine/threonine-protein kinase ERECTA"/>
    <property type="match status" value="1"/>
</dbReference>
<dbReference type="InterPro" id="IPR046956">
    <property type="entry name" value="RLP23-like"/>
</dbReference>
<evidence type="ECO:0000256" key="7">
    <source>
        <dbReference type="ARBA" id="ARBA00022737"/>
    </source>
</evidence>
<evidence type="ECO:0000256" key="4">
    <source>
        <dbReference type="ARBA" id="ARBA00022614"/>
    </source>
</evidence>
<keyword evidence="3" id="KW-1003">Cell membrane</keyword>
<keyword evidence="4" id="KW-0433">Leucine-rich repeat</keyword>
<dbReference type="GO" id="GO:0005886">
    <property type="term" value="C:plasma membrane"/>
    <property type="evidence" value="ECO:0007669"/>
    <property type="project" value="UniProtKB-SubCell"/>
</dbReference>
<dbReference type="Pfam" id="PF08263">
    <property type="entry name" value="LRRNT_2"/>
    <property type="match status" value="1"/>
</dbReference>
<evidence type="ECO:0000313" key="13">
    <source>
        <dbReference type="EMBL" id="KAG6491226.1"/>
    </source>
</evidence>
<evidence type="ECO:0000256" key="1">
    <source>
        <dbReference type="ARBA" id="ARBA00004251"/>
    </source>
</evidence>
<name>A0A8J5FST0_ZINOF</name>
<dbReference type="InterPro" id="IPR032675">
    <property type="entry name" value="LRR_dom_sf"/>
</dbReference>
<dbReference type="SMART" id="SM00369">
    <property type="entry name" value="LRR_TYP"/>
    <property type="match status" value="5"/>
</dbReference>
<dbReference type="AlphaFoldDB" id="A0A8J5FST0"/>
<keyword evidence="10" id="KW-0325">Glycoprotein</keyword>
<evidence type="ECO:0000313" key="14">
    <source>
        <dbReference type="Proteomes" id="UP000734854"/>
    </source>
</evidence>
<evidence type="ECO:0000256" key="6">
    <source>
        <dbReference type="ARBA" id="ARBA00022729"/>
    </source>
</evidence>
<dbReference type="Pfam" id="PF23598">
    <property type="entry name" value="LRR_14"/>
    <property type="match status" value="1"/>
</dbReference>
<sequence>MATAWRSTLCFREPWPLLHHPHCYSCYYLRLVLLISLAFFLMEVAGVEGRVSSKGCLQRERDALLLYKAAIKDPSDRLSSWHAQVDCCAWNGVVCHNRTGRVRVAELNLQNPNAYQDDNLRETALKGELLNPSLFSLTHLHTLNLSFNDFEGFQIPPLVGSLHKLRYLDLYRSNFGGTIPPHLGNLTNLRHLHLSSYFNSAKVVVHNLDWLSGLSSNLIYLGMSFLDLSAASHNWISAVNMLPSLQQLYLYDCKINNIPLSLSFHLNLSTSLVDLNLGSNNFNSSFPNWFGNLTSLSSLYLENSGIQGTLPTEIGNLVGLTHLVLSSNLLSGPLPDVIMNLSSLSTLWLYNCSLSGPIPSELGNMTKLNNIYLPYNSLSGPIPIEIWKLVNLNELLLSSNLLEGEITEFHHSNLTFLDLSYNKISAFDVNCNNLLLDIRVASYSKPFSNLFKPFSWHQFRQNISHHFFY</sequence>